<protein>
    <recommendedName>
        <fullName evidence="1">C-type lectin domain-containing protein</fullName>
    </recommendedName>
</protein>
<dbReference type="AlphaFoldDB" id="A0ABD0JNV6"/>
<feature type="domain" description="C-type lectin" evidence="1">
    <location>
        <begin position="24"/>
        <end position="81"/>
    </location>
</feature>
<organism evidence="2 3">
    <name type="scientific">Batillaria attramentaria</name>
    <dbReference type="NCBI Taxonomy" id="370345"/>
    <lineage>
        <taxon>Eukaryota</taxon>
        <taxon>Metazoa</taxon>
        <taxon>Spiralia</taxon>
        <taxon>Lophotrochozoa</taxon>
        <taxon>Mollusca</taxon>
        <taxon>Gastropoda</taxon>
        <taxon>Caenogastropoda</taxon>
        <taxon>Sorbeoconcha</taxon>
        <taxon>Cerithioidea</taxon>
        <taxon>Batillariidae</taxon>
        <taxon>Batillaria</taxon>
    </lineage>
</organism>
<feature type="non-terminal residue" evidence="2">
    <location>
        <position position="1"/>
    </location>
</feature>
<dbReference type="Pfam" id="PF00059">
    <property type="entry name" value="Lectin_C"/>
    <property type="match status" value="1"/>
</dbReference>
<proteinExistence type="predicted"/>
<dbReference type="InterPro" id="IPR016187">
    <property type="entry name" value="CTDL_fold"/>
</dbReference>
<dbReference type="InterPro" id="IPR016186">
    <property type="entry name" value="C-type_lectin-like/link_sf"/>
</dbReference>
<dbReference type="PANTHER" id="PTHR22803">
    <property type="entry name" value="MANNOSE, PHOSPHOLIPASE, LECTIN RECEPTOR RELATED"/>
    <property type="match status" value="1"/>
</dbReference>
<gene>
    <name evidence="2" type="ORF">BaRGS_00032383</name>
</gene>
<feature type="domain" description="C-type lectin" evidence="1">
    <location>
        <begin position="121"/>
        <end position="234"/>
    </location>
</feature>
<sequence>SAQCPSHWNAFQGSCYLFIDENVVWTSALSEGNWVLASNKEPPAYTNWRTGEPNNDNPAEGGQDCAYIRTDGLWDDDGCDKGNVFHAVGCETSPPTMIILGLIFMLFVPGSARCPNDWTRFEDSCYVFIDENVPWTSAAVICRLVLGADMLEIETQAENDFIASQIFARNGVDNIWIGLTDFTREGRWEWTSTKEQPSFTNWGPGQPDNLGIAEKGQDCAYIRPDGSWDDESCDHNVVTHSVACET</sequence>
<dbReference type="Gene3D" id="3.10.100.10">
    <property type="entry name" value="Mannose-Binding Protein A, subunit A"/>
    <property type="match status" value="2"/>
</dbReference>
<dbReference type="SMART" id="SM00034">
    <property type="entry name" value="CLECT"/>
    <property type="match status" value="2"/>
</dbReference>
<feature type="non-terminal residue" evidence="2">
    <location>
        <position position="246"/>
    </location>
</feature>
<evidence type="ECO:0000313" key="3">
    <source>
        <dbReference type="Proteomes" id="UP001519460"/>
    </source>
</evidence>
<dbReference type="Proteomes" id="UP001519460">
    <property type="component" value="Unassembled WGS sequence"/>
</dbReference>
<keyword evidence="3" id="KW-1185">Reference proteome</keyword>
<dbReference type="InterPro" id="IPR050111">
    <property type="entry name" value="C-type_lectin/snaclec_domain"/>
</dbReference>
<dbReference type="EMBL" id="JACVVK020000377">
    <property type="protein sequence ID" value="KAK7476383.1"/>
    <property type="molecule type" value="Genomic_DNA"/>
</dbReference>
<evidence type="ECO:0000259" key="1">
    <source>
        <dbReference type="PROSITE" id="PS50041"/>
    </source>
</evidence>
<dbReference type="SUPFAM" id="SSF56436">
    <property type="entry name" value="C-type lectin-like"/>
    <property type="match status" value="2"/>
</dbReference>
<name>A0ABD0JNV6_9CAEN</name>
<evidence type="ECO:0000313" key="2">
    <source>
        <dbReference type="EMBL" id="KAK7476383.1"/>
    </source>
</evidence>
<dbReference type="PROSITE" id="PS50041">
    <property type="entry name" value="C_TYPE_LECTIN_2"/>
    <property type="match status" value="2"/>
</dbReference>
<comment type="caution">
    <text evidence="2">The sequence shown here is derived from an EMBL/GenBank/DDBJ whole genome shotgun (WGS) entry which is preliminary data.</text>
</comment>
<dbReference type="InterPro" id="IPR001304">
    <property type="entry name" value="C-type_lectin-like"/>
</dbReference>
<accession>A0ABD0JNV6</accession>
<reference evidence="2 3" key="1">
    <citation type="journal article" date="2023" name="Sci. Data">
        <title>Genome assembly of the Korean intertidal mud-creeper Batillaria attramentaria.</title>
        <authorList>
            <person name="Patra A.K."/>
            <person name="Ho P.T."/>
            <person name="Jun S."/>
            <person name="Lee S.J."/>
            <person name="Kim Y."/>
            <person name="Won Y.J."/>
        </authorList>
    </citation>
    <scope>NUCLEOTIDE SEQUENCE [LARGE SCALE GENOMIC DNA]</scope>
    <source>
        <strain evidence="2">Wonlab-2016</strain>
    </source>
</reference>
<dbReference type="CDD" id="cd00037">
    <property type="entry name" value="CLECT"/>
    <property type="match status" value="1"/>
</dbReference>